<dbReference type="Gene3D" id="1.10.10.2590">
    <property type="entry name" value="BEN domain"/>
    <property type="match status" value="1"/>
</dbReference>
<feature type="compositionally biased region" description="Polar residues" evidence="1">
    <location>
        <begin position="156"/>
        <end position="167"/>
    </location>
</feature>
<dbReference type="InterPro" id="IPR018379">
    <property type="entry name" value="BEN_domain"/>
</dbReference>
<organism evidence="3">
    <name type="scientific">Mesocestoides corti</name>
    <name type="common">Flatworm</name>
    <dbReference type="NCBI Taxonomy" id="53468"/>
    <lineage>
        <taxon>Eukaryota</taxon>
        <taxon>Metazoa</taxon>
        <taxon>Spiralia</taxon>
        <taxon>Lophotrochozoa</taxon>
        <taxon>Platyhelminthes</taxon>
        <taxon>Cestoda</taxon>
        <taxon>Eucestoda</taxon>
        <taxon>Cyclophyllidea</taxon>
        <taxon>Mesocestoididae</taxon>
        <taxon>Mesocestoides</taxon>
    </lineage>
</organism>
<dbReference type="AlphaFoldDB" id="A0A5K3F6F1"/>
<dbReference type="GO" id="GO:0003677">
    <property type="term" value="F:DNA binding"/>
    <property type="evidence" value="ECO:0007669"/>
    <property type="project" value="InterPro"/>
</dbReference>
<reference evidence="3" key="1">
    <citation type="submission" date="2019-11" db="UniProtKB">
        <authorList>
            <consortium name="WormBaseParasite"/>
        </authorList>
    </citation>
    <scope>IDENTIFICATION</scope>
</reference>
<evidence type="ECO:0000313" key="3">
    <source>
        <dbReference type="WBParaSite" id="MCU_005880-RA"/>
    </source>
</evidence>
<evidence type="ECO:0000256" key="1">
    <source>
        <dbReference type="SAM" id="MobiDB-lite"/>
    </source>
</evidence>
<evidence type="ECO:0000259" key="2">
    <source>
        <dbReference type="SMART" id="SM01025"/>
    </source>
</evidence>
<feature type="region of interest" description="Disordered" evidence="1">
    <location>
        <begin position="154"/>
        <end position="206"/>
    </location>
</feature>
<sequence>MNGTPVEGTSGLEILLDLPRESLVAIIRQMSSQLNYLRSRLAAAERRNHLLQDSLPRVIRTTIRSAMSGEEVEEEATLDNVDMKEEEEGASAAAGVTGAVNAVPPPVGLLPLTSTVSANSLTPEPSAMIKLLNAFLQPPPTVPTGNDTTIAKDGNSLLTHQGGSISENPEENLSAEMSEIPQLTPLPPLSSFDGELEDEDDLPLAGRPRRTRTEATSLLSDEVIQQVEEQIQGSMNERRERFWQIFLESKGWTRATCALMSCLFTRWQMAHSTVYGRRSMVDGEARDRLPTRLVQYIVTKINQRFGVHPVKVRARMAQKCKDLRRLMRKYGEDAVAAEGPEETKSHLDLQPASFVSLNSVTASAASGEPFFALSNTLPPNS</sequence>
<name>A0A5K3F6F1_MESCO</name>
<dbReference type="WBParaSite" id="MCU_005880-RA">
    <property type="protein sequence ID" value="MCU_005880-RA"/>
    <property type="gene ID" value="MCU_005880"/>
</dbReference>
<feature type="domain" description="BEN" evidence="2">
    <location>
        <begin position="253"/>
        <end position="327"/>
    </location>
</feature>
<protein>
    <submittedName>
        <fullName evidence="3">BEN domain-containing protein</fullName>
    </submittedName>
</protein>
<proteinExistence type="predicted"/>
<accession>A0A5K3F6F1</accession>
<dbReference type="SMART" id="SM01025">
    <property type="entry name" value="BEN"/>
    <property type="match status" value="1"/>
</dbReference>